<reference evidence="2" key="1">
    <citation type="submission" date="2020-05" db="EMBL/GenBank/DDBJ databases">
        <title>Mycena genomes resolve the evolution of fungal bioluminescence.</title>
        <authorList>
            <person name="Tsai I.J."/>
        </authorList>
    </citation>
    <scope>NUCLEOTIDE SEQUENCE</scope>
    <source>
        <strain evidence="2">160909Yilan</strain>
    </source>
</reference>
<evidence type="ECO:0000313" key="3">
    <source>
        <dbReference type="Proteomes" id="UP000623467"/>
    </source>
</evidence>
<sequence length="108" mass="12253">MEAEMEVEPEAKVETESKRKNENDSSCVLAHKPRERGWQEHGGLARRTLSRRSADVVVVLLPVVLLGSMASYRSNKACCTKLLRRVLAASFFRWCDPGAGRYVEWTDE</sequence>
<dbReference type="AlphaFoldDB" id="A0A8H7CXV1"/>
<feature type="compositionally biased region" description="Basic and acidic residues" evidence="1">
    <location>
        <begin position="9"/>
        <end position="23"/>
    </location>
</feature>
<evidence type="ECO:0000256" key="1">
    <source>
        <dbReference type="SAM" id="MobiDB-lite"/>
    </source>
</evidence>
<evidence type="ECO:0000313" key="2">
    <source>
        <dbReference type="EMBL" id="KAF7354564.1"/>
    </source>
</evidence>
<name>A0A8H7CXV1_9AGAR</name>
<gene>
    <name evidence="2" type="ORF">MSAN_01369500</name>
</gene>
<dbReference type="Proteomes" id="UP000623467">
    <property type="component" value="Unassembled WGS sequence"/>
</dbReference>
<dbReference type="EMBL" id="JACAZH010000011">
    <property type="protein sequence ID" value="KAF7354564.1"/>
    <property type="molecule type" value="Genomic_DNA"/>
</dbReference>
<protein>
    <submittedName>
        <fullName evidence="2">Uncharacterized protein</fullName>
    </submittedName>
</protein>
<organism evidence="2 3">
    <name type="scientific">Mycena sanguinolenta</name>
    <dbReference type="NCBI Taxonomy" id="230812"/>
    <lineage>
        <taxon>Eukaryota</taxon>
        <taxon>Fungi</taxon>
        <taxon>Dikarya</taxon>
        <taxon>Basidiomycota</taxon>
        <taxon>Agaricomycotina</taxon>
        <taxon>Agaricomycetes</taxon>
        <taxon>Agaricomycetidae</taxon>
        <taxon>Agaricales</taxon>
        <taxon>Marasmiineae</taxon>
        <taxon>Mycenaceae</taxon>
        <taxon>Mycena</taxon>
    </lineage>
</organism>
<feature type="region of interest" description="Disordered" evidence="1">
    <location>
        <begin position="1"/>
        <end position="26"/>
    </location>
</feature>
<proteinExistence type="predicted"/>
<accession>A0A8H7CXV1</accession>
<comment type="caution">
    <text evidence="2">The sequence shown here is derived from an EMBL/GenBank/DDBJ whole genome shotgun (WGS) entry which is preliminary data.</text>
</comment>
<keyword evidence="3" id="KW-1185">Reference proteome</keyword>